<dbReference type="OrthoDB" id="9806411at2"/>
<evidence type="ECO:0000313" key="9">
    <source>
        <dbReference type="EMBL" id="CEK09712.1"/>
    </source>
</evidence>
<dbReference type="Pfam" id="PF14693">
    <property type="entry name" value="Ribosomal_TL5_C"/>
    <property type="match status" value="1"/>
</dbReference>
<dbReference type="NCBIfam" id="NF004128">
    <property type="entry name" value="PRK05618.1-2"/>
    <property type="match status" value="1"/>
</dbReference>
<dbReference type="Proteomes" id="UP000032803">
    <property type="component" value="Chromosome I"/>
</dbReference>
<dbReference type="HOGENOM" id="CLU_075939_0_1_6"/>
<evidence type="ECO:0000256" key="5">
    <source>
        <dbReference type="HAMAP-Rule" id="MF_01334"/>
    </source>
</evidence>
<comment type="function">
    <text evidence="5">This is one of the proteins that binds to the 5S RNA in the ribosome where it forms part of the central protuberance.</text>
</comment>
<evidence type="ECO:0000256" key="2">
    <source>
        <dbReference type="ARBA" id="ARBA00022884"/>
    </source>
</evidence>
<dbReference type="SUPFAM" id="SSF50715">
    <property type="entry name" value="Ribosomal protein L25-like"/>
    <property type="match status" value="1"/>
</dbReference>
<dbReference type="Gene3D" id="2.40.240.10">
    <property type="entry name" value="Ribosomal Protein L25, Chain P"/>
    <property type="match status" value="1"/>
</dbReference>
<evidence type="ECO:0000256" key="6">
    <source>
        <dbReference type="SAM" id="MobiDB-lite"/>
    </source>
</evidence>
<dbReference type="GO" id="GO:0022625">
    <property type="term" value="C:cytosolic large ribosomal subunit"/>
    <property type="evidence" value="ECO:0007669"/>
    <property type="project" value="TreeGrafter"/>
</dbReference>
<dbReference type="STRING" id="449.LHA_0622"/>
<dbReference type="PANTHER" id="PTHR33284:SF1">
    <property type="entry name" value="RIBOSOMAL PROTEIN L25_GLN-TRNA SYNTHETASE, ANTI-CODON-BINDING DOMAIN-CONTAINING PROTEIN"/>
    <property type="match status" value="1"/>
</dbReference>
<dbReference type="CDD" id="cd00495">
    <property type="entry name" value="Ribosomal_L25_TL5_CTC"/>
    <property type="match status" value="1"/>
</dbReference>
<dbReference type="InterPro" id="IPR020056">
    <property type="entry name" value="Rbsml_bL25/Gln-tRNA_synth_N"/>
</dbReference>
<protein>
    <recommendedName>
        <fullName evidence="5">Large ribosomal subunit protein bL25</fullName>
    </recommendedName>
    <alternativeName>
        <fullName evidence="5">General stress protein CTC</fullName>
    </alternativeName>
</protein>
<evidence type="ECO:0000313" key="10">
    <source>
        <dbReference type="Proteomes" id="UP000032803"/>
    </source>
</evidence>
<comment type="similarity">
    <text evidence="5">Belongs to the bacterial ribosomal protein bL25 family. CTC subfamily.</text>
</comment>
<keyword evidence="10" id="KW-1185">Reference proteome</keyword>
<dbReference type="InterPro" id="IPR001021">
    <property type="entry name" value="Ribosomal_bL25_long"/>
</dbReference>
<dbReference type="InterPro" id="IPR011035">
    <property type="entry name" value="Ribosomal_bL25/Gln-tRNA_synth"/>
</dbReference>
<feature type="domain" description="Large ribosomal subunit protein bL25 beta" evidence="8">
    <location>
        <begin position="106"/>
        <end position="191"/>
    </location>
</feature>
<evidence type="ECO:0000259" key="7">
    <source>
        <dbReference type="Pfam" id="PF01386"/>
    </source>
</evidence>
<reference evidence="10" key="1">
    <citation type="submission" date="2014-09" db="EMBL/GenBank/DDBJ databases">
        <authorList>
            <person name="Gomez-Valero L."/>
        </authorList>
    </citation>
    <scope>NUCLEOTIDE SEQUENCE [LARGE SCALE GENOMIC DNA]</scope>
    <source>
        <strain evidence="10">ATCC35250</strain>
    </source>
</reference>
<feature type="region of interest" description="Disordered" evidence="6">
    <location>
        <begin position="196"/>
        <end position="217"/>
    </location>
</feature>
<dbReference type="InterPro" id="IPR037121">
    <property type="entry name" value="Ribosomal_bL25_C"/>
</dbReference>
<dbReference type="NCBIfam" id="TIGR00731">
    <property type="entry name" value="bL25_bact_ctc"/>
    <property type="match status" value="1"/>
</dbReference>
<dbReference type="EMBL" id="LN681225">
    <property type="protein sequence ID" value="CEK09712.1"/>
    <property type="molecule type" value="Genomic_DNA"/>
</dbReference>
<evidence type="ECO:0000256" key="3">
    <source>
        <dbReference type="ARBA" id="ARBA00022980"/>
    </source>
</evidence>
<dbReference type="Gene3D" id="2.170.120.20">
    <property type="entry name" value="Ribosomal protein L25, beta domain"/>
    <property type="match status" value="1"/>
</dbReference>
<dbReference type="RefSeq" id="WP_045105196.1">
    <property type="nucleotide sequence ID" value="NZ_LN681225.1"/>
</dbReference>
<comment type="subunit">
    <text evidence="5">Part of the 50S ribosomal subunit; part of the 5S rRNA/L5/L18/L25 subcomplex. Contacts the 5S rRNA. Binds to the 5S rRNA independently of L5 and L18.</text>
</comment>
<evidence type="ECO:0000259" key="8">
    <source>
        <dbReference type="Pfam" id="PF14693"/>
    </source>
</evidence>
<feature type="domain" description="Large ribosomal subunit protein bL25 L25" evidence="7">
    <location>
        <begin position="6"/>
        <end position="94"/>
    </location>
</feature>
<organism evidence="9 10">
    <name type="scientific">Legionella hackeliae</name>
    <dbReference type="NCBI Taxonomy" id="449"/>
    <lineage>
        <taxon>Bacteria</taxon>
        <taxon>Pseudomonadati</taxon>
        <taxon>Pseudomonadota</taxon>
        <taxon>Gammaproteobacteria</taxon>
        <taxon>Legionellales</taxon>
        <taxon>Legionellaceae</taxon>
        <taxon>Legionella</taxon>
    </lineage>
</organism>
<name>A0A0A8URK4_LEGHA</name>
<keyword evidence="4 5" id="KW-0687">Ribonucleoprotein</keyword>
<dbReference type="FunFam" id="2.40.240.10:FF:000002">
    <property type="entry name" value="50S ribosomal protein L25"/>
    <property type="match status" value="1"/>
</dbReference>
<proteinExistence type="inferred from homology"/>
<keyword evidence="1 5" id="KW-0699">rRNA-binding</keyword>
<dbReference type="AlphaFoldDB" id="A0A0A8URK4"/>
<dbReference type="InterPro" id="IPR020930">
    <property type="entry name" value="Ribosomal_uL5_bac-type"/>
</dbReference>
<dbReference type="NCBIfam" id="NF004612">
    <property type="entry name" value="PRK05943.1"/>
    <property type="match status" value="1"/>
</dbReference>
<dbReference type="InterPro" id="IPR029751">
    <property type="entry name" value="Ribosomal_L25_dom"/>
</dbReference>
<dbReference type="GO" id="GO:0008097">
    <property type="term" value="F:5S rRNA binding"/>
    <property type="evidence" value="ECO:0007669"/>
    <property type="project" value="InterPro"/>
</dbReference>
<dbReference type="HAMAP" id="MF_01334">
    <property type="entry name" value="Ribosomal_bL25_CTC"/>
    <property type="match status" value="1"/>
</dbReference>
<evidence type="ECO:0000256" key="1">
    <source>
        <dbReference type="ARBA" id="ARBA00022730"/>
    </source>
</evidence>
<dbReference type="PANTHER" id="PTHR33284">
    <property type="entry name" value="RIBOSOMAL PROTEIN L25/GLN-TRNA SYNTHETASE, ANTI-CODON-BINDING DOMAIN-CONTAINING PROTEIN"/>
    <property type="match status" value="1"/>
</dbReference>
<accession>A0A0A8URK4</accession>
<sequence length="217" mass="23713">MSTIVLEAESRKDIGKGASRRLRRLENKVPAVIYGGEKAPKSIHLLHNKVIKALESEAIYSSVLDLNIDGKVEHVILKDLQRHPYKPVILHMDLQRVSAKDVLVKNIPIHFTNEQASKGVKAGGIVTHTMTQIEVRCKVKDLPEFIEVDMTNVSLDDVVHVSDLKLPKGVQLATALDESHNLPVVSIHAPKVGAVEEEAPAASAAVPTTEQGPEQES</sequence>
<dbReference type="Pfam" id="PF01386">
    <property type="entry name" value="Ribosomal_L25p"/>
    <property type="match status" value="1"/>
</dbReference>
<feature type="compositionally biased region" description="Polar residues" evidence="6">
    <location>
        <begin position="208"/>
        <end position="217"/>
    </location>
</feature>
<dbReference type="PATRIC" id="fig|449.7.peg.2719"/>
<dbReference type="GO" id="GO:0003735">
    <property type="term" value="F:structural constituent of ribosome"/>
    <property type="evidence" value="ECO:0007669"/>
    <property type="project" value="InterPro"/>
</dbReference>
<keyword evidence="3 5" id="KW-0689">Ribosomal protein</keyword>
<evidence type="ECO:0000256" key="4">
    <source>
        <dbReference type="ARBA" id="ARBA00023274"/>
    </source>
</evidence>
<dbReference type="GO" id="GO:0006412">
    <property type="term" value="P:translation"/>
    <property type="evidence" value="ECO:0007669"/>
    <property type="project" value="UniProtKB-UniRule"/>
</dbReference>
<dbReference type="NCBIfam" id="NF004130">
    <property type="entry name" value="PRK05618.1-5"/>
    <property type="match status" value="1"/>
</dbReference>
<dbReference type="KEGG" id="lha:LHA_0622"/>
<gene>
    <name evidence="5 9" type="primary">rplY</name>
    <name evidence="5" type="synonym">ctc</name>
    <name evidence="9" type="ORF">LHA_0622</name>
</gene>
<dbReference type="InterPro" id="IPR020057">
    <property type="entry name" value="Ribosomal_bL25_b-dom"/>
</dbReference>
<keyword evidence="2 5" id="KW-0694">RNA-binding</keyword>